<feature type="transmembrane region" description="Helical" evidence="7">
    <location>
        <begin position="62"/>
        <end position="82"/>
    </location>
</feature>
<dbReference type="GO" id="GO:0022857">
    <property type="term" value="F:transmembrane transporter activity"/>
    <property type="evidence" value="ECO:0007669"/>
    <property type="project" value="InterPro"/>
</dbReference>
<sequence>MEQSIKLKSQFHLFSQRRFLPFFITQFLGALNDNLFKNALLVIVVSSAVAGSDASTNFTTNFAVGLFILPFFLFSTTAGQLADTYDKARLMRKVKFAEIFIMLAGSYALITLNLDFMLIILFLLGTQSAFFGPLKYSLIPQHLSNEELLAGNAQVGMGTFVSILLGTLIGGWMVTLDNGITMLCGLTVTVALIGWLSSREIPPAPSENPGKKLRLNPITETSVNFGLARENRTVFYCIMAISWFWLYGGCFLTQVPNYTVTVLNGHPRLISILLGAFIIGIAIGSLLCNRLSRGIVEPGIVPLGALGLSIFAFDLSFTSIAYQEAHASMNDIMPGQFVGLNGGRRILIDLMLIGAFGGFFIVPLNSMVQQRTASNKRARVLSVNAIVNAAFMVGGSLLGIFFLSFLGWSIMEFFIIVAVMNLIFVGIIFIRVPEFFSRFSLWLSTRFKLTSNR</sequence>
<dbReference type="AlphaFoldDB" id="A0A520MFW8"/>
<keyword evidence="6 7" id="KW-0472">Membrane</keyword>
<evidence type="ECO:0000313" key="9">
    <source>
        <dbReference type="EMBL" id="RZO20122.1"/>
    </source>
</evidence>
<dbReference type="Proteomes" id="UP000315889">
    <property type="component" value="Unassembled WGS sequence"/>
</dbReference>
<feature type="transmembrane region" description="Helical" evidence="7">
    <location>
        <begin position="155"/>
        <end position="174"/>
    </location>
</feature>
<protein>
    <submittedName>
        <fullName evidence="9">MFS transporter</fullName>
    </submittedName>
</protein>
<dbReference type="PANTHER" id="PTHR43266:SF2">
    <property type="entry name" value="MAJOR FACILITATOR SUPERFAMILY (MFS) PROFILE DOMAIN-CONTAINING PROTEIN"/>
    <property type="match status" value="1"/>
</dbReference>
<keyword evidence="5 7" id="KW-1133">Transmembrane helix</keyword>
<evidence type="ECO:0000256" key="4">
    <source>
        <dbReference type="ARBA" id="ARBA00022692"/>
    </source>
</evidence>
<gene>
    <name evidence="9" type="ORF">EVB03_05860</name>
</gene>
<feature type="transmembrane region" description="Helical" evidence="7">
    <location>
        <begin position="300"/>
        <end position="322"/>
    </location>
</feature>
<evidence type="ECO:0000256" key="5">
    <source>
        <dbReference type="ARBA" id="ARBA00022989"/>
    </source>
</evidence>
<feature type="transmembrane region" description="Helical" evidence="7">
    <location>
        <begin position="413"/>
        <end position="432"/>
    </location>
</feature>
<comment type="subcellular location">
    <subcellularLocation>
        <location evidence="1">Cell membrane</location>
        <topology evidence="1">Multi-pass membrane protein</topology>
    </subcellularLocation>
</comment>
<name>A0A520MFW8_9GAMM</name>
<evidence type="ECO:0000256" key="1">
    <source>
        <dbReference type="ARBA" id="ARBA00004651"/>
    </source>
</evidence>
<reference evidence="9 10" key="1">
    <citation type="submission" date="2019-02" db="EMBL/GenBank/DDBJ databases">
        <title>Prokaryotic population dynamics and viral predation in marine succession experiment using metagenomics: the confinement effect.</title>
        <authorList>
            <person name="Haro-Moreno J.M."/>
            <person name="Rodriguez-Valera F."/>
            <person name="Lopez-Perez M."/>
        </authorList>
    </citation>
    <scope>NUCLEOTIDE SEQUENCE [LARGE SCALE GENOMIC DNA]</scope>
    <source>
        <strain evidence="9">MED-G170</strain>
    </source>
</reference>
<dbReference type="Gene3D" id="1.20.1250.20">
    <property type="entry name" value="MFS general substrate transporter like domains"/>
    <property type="match status" value="1"/>
</dbReference>
<keyword evidence="2" id="KW-0813">Transport</keyword>
<feature type="domain" description="Major facilitator superfamily (MFS) profile" evidence="8">
    <location>
        <begin position="163"/>
        <end position="453"/>
    </location>
</feature>
<dbReference type="EMBL" id="SHBP01000006">
    <property type="protein sequence ID" value="RZO20122.1"/>
    <property type="molecule type" value="Genomic_DNA"/>
</dbReference>
<evidence type="ECO:0000256" key="7">
    <source>
        <dbReference type="SAM" id="Phobius"/>
    </source>
</evidence>
<dbReference type="Pfam" id="PF07690">
    <property type="entry name" value="MFS_1"/>
    <property type="match status" value="1"/>
</dbReference>
<feature type="transmembrane region" description="Helical" evidence="7">
    <location>
        <begin position="342"/>
        <end position="364"/>
    </location>
</feature>
<dbReference type="InterPro" id="IPR036259">
    <property type="entry name" value="MFS_trans_sf"/>
</dbReference>
<keyword evidence="3" id="KW-1003">Cell membrane</keyword>
<feature type="transmembrane region" description="Helical" evidence="7">
    <location>
        <begin position="385"/>
        <end position="407"/>
    </location>
</feature>
<evidence type="ECO:0000259" key="8">
    <source>
        <dbReference type="PROSITE" id="PS50850"/>
    </source>
</evidence>
<dbReference type="InterPro" id="IPR020846">
    <property type="entry name" value="MFS_dom"/>
</dbReference>
<evidence type="ECO:0000313" key="10">
    <source>
        <dbReference type="Proteomes" id="UP000315889"/>
    </source>
</evidence>
<dbReference type="PROSITE" id="PS50850">
    <property type="entry name" value="MFS"/>
    <property type="match status" value="1"/>
</dbReference>
<organism evidence="9 10">
    <name type="scientific">SAR92 clade bacterium</name>
    <dbReference type="NCBI Taxonomy" id="2315479"/>
    <lineage>
        <taxon>Bacteria</taxon>
        <taxon>Pseudomonadati</taxon>
        <taxon>Pseudomonadota</taxon>
        <taxon>Gammaproteobacteria</taxon>
        <taxon>Cellvibrionales</taxon>
        <taxon>Porticoccaceae</taxon>
        <taxon>SAR92 clade</taxon>
    </lineage>
</organism>
<feature type="transmembrane region" description="Helical" evidence="7">
    <location>
        <begin position="268"/>
        <end position="288"/>
    </location>
</feature>
<proteinExistence type="predicted"/>
<keyword evidence="4 7" id="KW-0812">Transmembrane</keyword>
<evidence type="ECO:0000256" key="3">
    <source>
        <dbReference type="ARBA" id="ARBA00022475"/>
    </source>
</evidence>
<evidence type="ECO:0000256" key="2">
    <source>
        <dbReference type="ARBA" id="ARBA00022448"/>
    </source>
</evidence>
<evidence type="ECO:0000256" key="6">
    <source>
        <dbReference type="ARBA" id="ARBA00023136"/>
    </source>
</evidence>
<dbReference type="GO" id="GO:0005886">
    <property type="term" value="C:plasma membrane"/>
    <property type="evidence" value="ECO:0007669"/>
    <property type="project" value="UniProtKB-SubCell"/>
</dbReference>
<accession>A0A520MFW8</accession>
<dbReference type="CDD" id="cd06173">
    <property type="entry name" value="MFS_MefA_like"/>
    <property type="match status" value="1"/>
</dbReference>
<dbReference type="PANTHER" id="PTHR43266">
    <property type="entry name" value="MACROLIDE-EFFLUX PROTEIN"/>
    <property type="match status" value="1"/>
</dbReference>
<dbReference type="InterPro" id="IPR011701">
    <property type="entry name" value="MFS"/>
</dbReference>
<feature type="transmembrane region" description="Helical" evidence="7">
    <location>
        <begin position="234"/>
        <end position="256"/>
    </location>
</feature>
<feature type="transmembrane region" description="Helical" evidence="7">
    <location>
        <begin position="20"/>
        <end position="50"/>
    </location>
</feature>
<comment type="caution">
    <text evidence="9">The sequence shown here is derived from an EMBL/GenBank/DDBJ whole genome shotgun (WGS) entry which is preliminary data.</text>
</comment>
<dbReference type="SUPFAM" id="SSF103473">
    <property type="entry name" value="MFS general substrate transporter"/>
    <property type="match status" value="1"/>
</dbReference>